<feature type="region of interest" description="Disordered" evidence="1">
    <location>
        <begin position="19"/>
        <end position="46"/>
    </location>
</feature>
<sequence length="46" mass="5188">YSPYWEISIRISILRAPNDVASRQTSLKPAKCRDPNSSLNAANARR</sequence>
<proteinExistence type="predicted"/>
<comment type="caution">
    <text evidence="2">The sequence shown here is derived from an EMBL/GenBank/DDBJ whole genome shotgun (WGS) entry which is preliminary data.</text>
</comment>
<dbReference type="EMBL" id="BGPR01111186">
    <property type="protein sequence ID" value="GBM91323.1"/>
    <property type="molecule type" value="Genomic_DNA"/>
</dbReference>
<reference evidence="2 3" key="1">
    <citation type="journal article" date="2019" name="Sci. Rep.">
        <title>Orb-weaving spider Araneus ventricosus genome elucidates the spidroin gene catalogue.</title>
        <authorList>
            <person name="Kono N."/>
            <person name="Nakamura H."/>
            <person name="Ohtoshi R."/>
            <person name="Moran D.A.P."/>
            <person name="Shinohara A."/>
            <person name="Yoshida Y."/>
            <person name="Fujiwara M."/>
            <person name="Mori M."/>
            <person name="Tomita M."/>
            <person name="Arakawa K."/>
        </authorList>
    </citation>
    <scope>NUCLEOTIDE SEQUENCE [LARGE SCALE GENOMIC DNA]</scope>
</reference>
<feature type="compositionally biased region" description="Polar residues" evidence="1">
    <location>
        <begin position="35"/>
        <end position="46"/>
    </location>
</feature>
<keyword evidence="3" id="KW-1185">Reference proteome</keyword>
<name>A0A4Y2JLR6_ARAVE</name>
<dbReference type="AlphaFoldDB" id="A0A4Y2JLR6"/>
<evidence type="ECO:0000313" key="2">
    <source>
        <dbReference type="EMBL" id="GBM91323.1"/>
    </source>
</evidence>
<evidence type="ECO:0000256" key="1">
    <source>
        <dbReference type="SAM" id="MobiDB-lite"/>
    </source>
</evidence>
<dbReference type="Proteomes" id="UP000499080">
    <property type="component" value="Unassembled WGS sequence"/>
</dbReference>
<gene>
    <name evidence="2" type="ORF">AVEN_272257_1</name>
</gene>
<protein>
    <submittedName>
        <fullName evidence="2">Uncharacterized protein</fullName>
    </submittedName>
</protein>
<evidence type="ECO:0000313" key="3">
    <source>
        <dbReference type="Proteomes" id="UP000499080"/>
    </source>
</evidence>
<accession>A0A4Y2JLR6</accession>
<feature type="non-terminal residue" evidence="2">
    <location>
        <position position="1"/>
    </location>
</feature>
<organism evidence="2 3">
    <name type="scientific">Araneus ventricosus</name>
    <name type="common">Orbweaver spider</name>
    <name type="synonym">Epeira ventricosa</name>
    <dbReference type="NCBI Taxonomy" id="182803"/>
    <lineage>
        <taxon>Eukaryota</taxon>
        <taxon>Metazoa</taxon>
        <taxon>Ecdysozoa</taxon>
        <taxon>Arthropoda</taxon>
        <taxon>Chelicerata</taxon>
        <taxon>Arachnida</taxon>
        <taxon>Araneae</taxon>
        <taxon>Araneomorphae</taxon>
        <taxon>Entelegynae</taxon>
        <taxon>Araneoidea</taxon>
        <taxon>Araneidae</taxon>
        <taxon>Araneus</taxon>
    </lineage>
</organism>